<evidence type="ECO:0000313" key="3">
    <source>
        <dbReference type="EMBL" id="RFU24582.1"/>
    </source>
</evidence>
<feature type="compositionally biased region" description="Polar residues" evidence="1">
    <location>
        <begin position="108"/>
        <end position="127"/>
    </location>
</feature>
<feature type="transmembrane region" description="Helical" evidence="2">
    <location>
        <begin position="63"/>
        <end position="89"/>
    </location>
</feature>
<protein>
    <submittedName>
        <fullName evidence="3">Uncharacterized protein</fullName>
    </submittedName>
</protein>
<feature type="region of interest" description="Disordered" evidence="1">
    <location>
        <begin position="106"/>
        <end position="131"/>
    </location>
</feature>
<comment type="caution">
    <text evidence="3">The sequence shown here is derived from an EMBL/GenBank/DDBJ whole genome shotgun (WGS) entry which is preliminary data.</text>
</comment>
<keyword evidence="2" id="KW-1133">Transmembrane helix</keyword>
<keyword evidence="4" id="KW-1185">Reference proteome</keyword>
<keyword evidence="2" id="KW-0812">Transmembrane</keyword>
<dbReference type="OrthoDB" id="3501153at2759"/>
<feature type="non-terminal residue" evidence="3">
    <location>
        <position position="1"/>
    </location>
</feature>
<dbReference type="PANTHER" id="PTHR35896">
    <property type="entry name" value="IG-LIKE DOMAIN-CONTAINING PROTEIN"/>
    <property type="match status" value="1"/>
</dbReference>
<evidence type="ECO:0000256" key="1">
    <source>
        <dbReference type="SAM" id="MobiDB-lite"/>
    </source>
</evidence>
<evidence type="ECO:0000313" key="4">
    <source>
        <dbReference type="Proteomes" id="UP000258309"/>
    </source>
</evidence>
<organism evidence="3 4">
    <name type="scientific">Scytalidium lignicola</name>
    <name type="common">Hyphomycete</name>
    <dbReference type="NCBI Taxonomy" id="5539"/>
    <lineage>
        <taxon>Eukaryota</taxon>
        <taxon>Fungi</taxon>
        <taxon>Dikarya</taxon>
        <taxon>Ascomycota</taxon>
        <taxon>Pezizomycotina</taxon>
        <taxon>Leotiomycetes</taxon>
        <taxon>Leotiomycetes incertae sedis</taxon>
        <taxon>Scytalidium</taxon>
    </lineage>
</organism>
<dbReference type="InterPro" id="IPR053008">
    <property type="entry name" value="Phomopsin_biosynth_assoc"/>
</dbReference>
<reference evidence="3 4" key="1">
    <citation type="submission" date="2018-05" db="EMBL/GenBank/DDBJ databases">
        <title>Draft genome sequence of Scytalidium lignicola DSM 105466, a ubiquitous saprotrophic fungus.</title>
        <authorList>
            <person name="Buettner E."/>
            <person name="Gebauer A.M."/>
            <person name="Hofrichter M."/>
            <person name="Liers C."/>
            <person name="Kellner H."/>
        </authorList>
    </citation>
    <scope>NUCLEOTIDE SEQUENCE [LARGE SCALE GENOMIC DNA]</scope>
    <source>
        <strain evidence="3 4">DSM 105466</strain>
    </source>
</reference>
<dbReference type="PANTHER" id="PTHR35896:SF3">
    <property type="entry name" value="MAJOR FACILITATOR SUPERFAMILY TRANSPORTER"/>
    <property type="match status" value="1"/>
</dbReference>
<keyword evidence="2" id="KW-0472">Membrane</keyword>
<feature type="non-terminal residue" evidence="3">
    <location>
        <position position="275"/>
    </location>
</feature>
<sequence length="275" mass="31050">MSQKSKSRGSLFDSVFMAGPKVLSPPKYEPLRNGEEISKNQEEWQVASDVTFNAHTYKRSRRFLIICIGICISFLIFSLIILGTAGVLLRVIINQIHQQHAALVPSNEPWNSENPESQRLTWPESGSQGCGHTPSEAVVRGCIFDIMTTSWQHPDCYDAELNAEIMAMHSPWTFYASSGPPGQRPTPEMLSLIPLEELGFYEGTFWATREYHVWHCTYAWRQMHRAVEKGKKLDVFLLNYEHTAHCGRLIINASDHSGMAMDSAATEATVKYPLC</sequence>
<dbReference type="OMA" id="FWATREY"/>
<accession>A0A3E2GU72</accession>
<name>A0A3E2GU72_SCYLI</name>
<dbReference type="EMBL" id="NCSJ02000429">
    <property type="protein sequence ID" value="RFU24582.1"/>
    <property type="molecule type" value="Genomic_DNA"/>
</dbReference>
<gene>
    <name evidence="3" type="ORF">B7463_g11757</name>
</gene>
<evidence type="ECO:0000256" key="2">
    <source>
        <dbReference type="SAM" id="Phobius"/>
    </source>
</evidence>
<dbReference type="Proteomes" id="UP000258309">
    <property type="component" value="Unassembled WGS sequence"/>
</dbReference>
<proteinExistence type="predicted"/>
<dbReference type="AlphaFoldDB" id="A0A3E2GU72"/>